<organism evidence="2 3">
    <name type="scientific">Steinernema glaseri</name>
    <dbReference type="NCBI Taxonomy" id="37863"/>
    <lineage>
        <taxon>Eukaryota</taxon>
        <taxon>Metazoa</taxon>
        <taxon>Ecdysozoa</taxon>
        <taxon>Nematoda</taxon>
        <taxon>Chromadorea</taxon>
        <taxon>Rhabditida</taxon>
        <taxon>Tylenchina</taxon>
        <taxon>Panagrolaimomorpha</taxon>
        <taxon>Strongyloidoidea</taxon>
        <taxon>Steinernematidae</taxon>
        <taxon>Steinernema</taxon>
    </lineage>
</organism>
<keyword evidence="1" id="KW-1133">Transmembrane helix</keyword>
<sequence length="103" mass="11276">MTRDVLFVNTNQIGSSDFGGPPSFTLNGPRNVFQMAPPELVSRSLVSAANYRSSRFPVTQEKTILGILLNAFQVVVLLLTDVLVTLTGEAPGKFLEYVGREME</sequence>
<evidence type="ECO:0000313" key="3">
    <source>
        <dbReference type="WBParaSite" id="L893_g404.t1"/>
    </source>
</evidence>
<dbReference type="WBParaSite" id="L893_g404.t1">
    <property type="protein sequence ID" value="L893_g404.t1"/>
    <property type="gene ID" value="L893_g404"/>
</dbReference>
<keyword evidence="1" id="KW-0812">Transmembrane</keyword>
<keyword evidence="2" id="KW-1185">Reference proteome</keyword>
<dbReference type="AlphaFoldDB" id="A0A1I8AAW9"/>
<keyword evidence="1" id="KW-0472">Membrane</keyword>
<evidence type="ECO:0000313" key="2">
    <source>
        <dbReference type="Proteomes" id="UP000095287"/>
    </source>
</evidence>
<evidence type="ECO:0000256" key="1">
    <source>
        <dbReference type="SAM" id="Phobius"/>
    </source>
</evidence>
<feature type="transmembrane region" description="Helical" evidence="1">
    <location>
        <begin position="64"/>
        <end position="86"/>
    </location>
</feature>
<accession>A0A1I8AAW9</accession>
<reference evidence="3" key="1">
    <citation type="submission" date="2016-11" db="UniProtKB">
        <authorList>
            <consortium name="WormBaseParasite"/>
        </authorList>
    </citation>
    <scope>IDENTIFICATION</scope>
</reference>
<protein>
    <submittedName>
        <fullName evidence="3">Ninjurin-1</fullName>
    </submittedName>
</protein>
<proteinExistence type="predicted"/>
<dbReference type="Proteomes" id="UP000095287">
    <property type="component" value="Unplaced"/>
</dbReference>
<name>A0A1I8AAW9_9BILA</name>